<keyword evidence="3" id="KW-0762">Sugar transport</keyword>
<gene>
    <name evidence="10" type="ORF">ACEZDJ_11970</name>
</gene>
<keyword evidence="2" id="KW-1003">Cell membrane</keyword>
<dbReference type="PROSITE" id="PS00211">
    <property type="entry name" value="ABC_TRANSPORTER_1"/>
    <property type="match status" value="1"/>
</dbReference>
<dbReference type="Proteomes" id="UP001592528">
    <property type="component" value="Unassembled WGS sequence"/>
</dbReference>
<keyword evidence="4" id="KW-0677">Repeat</keyword>
<dbReference type="PANTHER" id="PTHR43790:SF3">
    <property type="entry name" value="D-ALLOSE IMPORT ATP-BINDING PROTEIN ALSA-RELATED"/>
    <property type="match status" value="1"/>
</dbReference>
<evidence type="ECO:0000256" key="5">
    <source>
        <dbReference type="ARBA" id="ARBA00022741"/>
    </source>
</evidence>
<protein>
    <submittedName>
        <fullName evidence="10">Sugar ABC transporter ATP-binding protein</fullName>
    </submittedName>
</protein>
<dbReference type="GO" id="GO:0005524">
    <property type="term" value="F:ATP binding"/>
    <property type="evidence" value="ECO:0007669"/>
    <property type="project" value="UniProtKB-KW"/>
</dbReference>
<sequence>MTHPEPDPVPVLALEGVSKSFGAVRALRGVSLQLFAGEAHALAGENGAGKSTLIKALAGVHRPDEGTVLLDGEPVVFHGPADARDAGVAVIYQEPTLFPDLSVAENIFMGRQPRRSFGRVDHRAVHAATADLFRRLGVDLDPDQPARGLSIADQQLVEIAKALSFDARVLIMDEPTAALTGSEVARLFGVVRSLREEGAAVLFISHRLEEVFALCQRVTTLRDGAWIATEPVAGLGEDDLIRRMVGRDLDELYPKLPAEVGAVALSVRRLTREGVFTDVSFEVRGGEIVGLAGLVGAGRSEVARAVFGVDRWDGGEVEVAGKPLKPGAPSLAMAAGLALVPEDRRAQGLVMGMSIERNIGLTGLRATSRAGVMNRGSERSRAVDWAVRLQVKYARLGDLVGTLSGGNQQKVVLAKWLATSPTVLIVDEPTRGIDVGTKAEVHRLLSQLAGQGVAVLMISSDLPEILGMADRVLVMHEGRIAAELDRAEATEQSVLAAATGVTGRAA</sequence>
<feature type="domain" description="ABC transporter" evidence="9">
    <location>
        <begin position="260"/>
        <end position="502"/>
    </location>
</feature>
<organism evidence="10 11">
    <name type="scientific">Streptacidiphilus cavernicola</name>
    <dbReference type="NCBI Taxonomy" id="3342716"/>
    <lineage>
        <taxon>Bacteria</taxon>
        <taxon>Bacillati</taxon>
        <taxon>Actinomycetota</taxon>
        <taxon>Actinomycetes</taxon>
        <taxon>Kitasatosporales</taxon>
        <taxon>Streptomycetaceae</taxon>
        <taxon>Streptacidiphilus</taxon>
    </lineage>
</organism>
<evidence type="ECO:0000256" key="7">
    <source>
        <dbReference type="ARBA" id="ARBA00022967"/>
    </source>
</evidence>
<name>A0ABV6UKN1_9ACTN</name>
<evidence type="ECO:0000259" key="9">
    <source>
        <dbReference type="PROSITE" id="PS50893"/>
    </source>
</evidence>
<evidence type="ECO:0000313" key="11">
    <source>
        <dbReference type="Proteomes" id="UP001592528"/>
    </source>
</evidence>
<keyword evidence="6 10" id="KW-0067">ATP-binding</keyword>
<reference evidence="10 11" key="1">
    <citation type="submission" date="2024-09" db="EMBL/GenBank/DDBJ databases">
        <authorList>
            <person name="Lee S.D."/>
        </authorList>
    </citation>
    <scope>NUCLEOTIDE SEQUENCE [LARGE SCALE GENOMIC DNA]</scope>
    <source>
        <strain evidence="10 11">N1-5</strain>
    </source>
</reference>
<dbReference type="InterPro" id="IPR017871">
    <property type="entry name" value="ABC_transporter-like_CS"/>
</dbReference>
<evidence type="ECO:0000256" key="8">
    <source>
        <dbReference type="ARBA" id="ARBA00023136"/>
    </source>
</evidence>
<comment type="caution">
    <text evidence="10">The sequence shown here is derived from an EMBL/GenBank/DDBJ whole genome shotgun (WGS) entry which is preliminary data.</text>
</comment>
<keyword evidence="1" id="KW-0813">Transport</keyword>
<dbReference type="EMBL" id="JBHEZZ010000005">
    <property type="protein sequence ID" value="MFC1402002.1"/>
    <property type="molecule type" value="Genomic_DNA"/>
</dbReference>
<dbReference type="CDD" id="cd03216">
    <property type="entry name" value="ABC_Carb_Monos_I"/>
    <property type="match status" value="1"/>
</dbReference>
<evidence type="ECO:0000256" key="4">
    <source>
        <dbReference type="ARBA" id="ARBA00022737"/>
    </source>
</evidence>
<dbReference type="Pfam" id="PF00005">
    <property type="entry name" value="ABC_tran"/>
    <property type="match status" value="2"/>
</dbReference>
<dbReference type="RefSeq" id="WP_030252883.1">
    <property type="nucleotide sequence ID" value="NZ_JBHEZZ010000005.1"/>
</dbReference>
<keyword evidence="8" id="KW-0472">Membrane</keyword>
<dbReference type="InterPro" id="IPR003593">
    <property type="entry name" value="AAA+_ATPase"/>
</dbReference>
<dbReference type="InterPro" id="IPR027417">
    <property type="entry name" value="P-loop_NTPase"/>
</dbReference>
<dbReference type="SUPFAM" id="SSF52540">
    <property type="entry name" value="P-loop containing nucleoside triphosphate hydrolases"/>
    <property type="match status" value="2"/>
</dbReference>
<evidence type="ECO:0000256" key="6">
    <source>
        <dbReference type="ARBA" id="ARBA00022840"/>
    </source>
</evidence>
<feature type="domain" description="ABC transporter" evidence="9">
    <location>
        <begin position="12"/>
        <end position="248"/>
    </location>
</feature>
<keyword evidence="7" id="KW-1278">Translocase</keyword>
<dbReference type="Gene3D" id="3.40.50.300">
    <property type="entry name" value="P-loop containing nucleotide triphosphate hydrolases"/>
    <property type="match status" value="2"/>
</dbReference>
<keyword evidence="5" id="KW-0547">Nucleotide-binding</keyword>
<evidence type="ECO:0000256" key="2">
    <source>
        <dbReference type="ARBA" id="ARBA00022475"/>
    </source>
</evidence>
<dbReference type="PANTHER" id="PTHR43790">
    <property type="entry name" value="CARBOHYDRATE TRANSPORT ATP-BINDING PROTEIN MG119-RELATED"/>
    <property type="match status" value="1"/>
</dbReference>
<dbReference type="PROSITE" id="PS50893">
    <property type="entry name" value="ABC_TRANSPORTER_2"/>
    <property type="match status" value="2"/>
</dbReference>
<dbReference type="InterPro" id="IPR003439">
    <property type="entry name" value="ABC_transporter-like_ATP-bd"/>
</dbReference>
<dbReference type="InterPro" id="IPR050107">
    <property type="entry name" value="ABC_carbohydrate_import_ATPase"/>
</dbReference>
<evidence type="ECO:0000256" key="3">
    <source>
        <dbReference type="ARBA" id="ARBA00022597"/>
    </source>
</evidence>
<proteinExistence type="predicted"/>
<evidence type="ECO:0000256" key="1">
    <source>
        <dbReference type="ARBA" id="ARBA00022448"/>
    </source>
</evidence>
<dbReference type="CDD" id="cd03215">
    <property type="entry name" value="ABC_Carb_Monos_II"/>
    <property type="match status" value="1"/>
</dbReference>
<keyword evidence="11" id="KW-1185">Reference proteome</keyword>
<accession>A0ABV6UKN1</accession>
<evidence type="ECO:0000313" key="10">
    <source>
        <dbReference type="EMBL" id="MFC1402002.1"/>
    </source>
</evidence>
<dbReference type="SMART" id="SM00382">
    <property type="entry name" value="AAA"/>
    <property type="match status" value="2"/>
</dbReference>